<evidence type="ECO:0000313" key="4">
    <source>
        <dbReference type="EMBL" id="KAH8700383.1"/>
    </source>
</evidence>
<sequence length="238" mass="23853">MRFFAIVAGLAAAVTAYEYPTPFNPTASGQAPSGNPFSAPDTTHPATLGESYEITWQPTTPGPVALVLCQGPSTNCVPTLTIASQIPNSGKFSWTPEGLTPSASSAGGYGIMLIDYSDKTYQYTTQFGILAGAKPATTSTASTTSIVVPTTPTTPTATVAPSTPAVPFPTGTKTWTTKLPLGTGTIGLPTSTPGAPGVPTTVPGTAPTSPVFTAAADHNMASFGAVGAIAGLAALLAF</sequence>
<dbReference type="InterPro" id="IPR018466">
    <property type="entry name" value="Kre9/Knh1-like_N"/>
</dbReference>
<evidence type="ECO:0000313" key="5">
    <source>
        <dbReference type="Proteomes" id="UP001201262"/>
    </source>
</evidence>
<evidence type="ECO:0000256" key="2">
    <source>
        <dbReference type="SAM" id="SignalP"/>
    </source>
</evidence>
<name>A0AAD4KVM3_9EURO</name>
<dbReference type="Proteomes" id="UP001201262">
    <property type="component" value="Unassembled WGS sequence"/>
</dbReference>
<proteinExistence type="predicted"/>
<dbReference type="EMBL" id="JAJTJA010000004">
    <property type="protein sequence ID" value="KAH8700383.1"/>
    <property type="molecule type" value="Genomic_DNA"/>
</dbReference>
<reference evidence="4" key="1">
    <citation type="submission" date="2021-12" db="EMBL/GenBank/DDBJ databases">
        <title>Convergent genome expansion in fungi linked to evolution of root-endophyte symbiosis.</title>
        <authorList>
            <consortium name="DOE Joint Genome Institute"/>
            <person name="Ke Y.-H."/>
            <person name="Bonito G."/>
            <person name="Liao H.-L."/>
            <person name="Looney B."/>
            <person name="Rojas-Flechas A."/>
            <person name="Nash J."/>
            <person name="Hameed K."/>
            <person name="Schadt C."/>
            <person name="Martin F."/>
            <person name="Crous P.W."/>
            <person name="Miettinen O."/>
            <person name="Magnuson J.K."/>
            <person name="Labbe J."/>
            <person name="Jacobson D."/>
            <person name="Doktycz M.J."/>
            <person name="Veneault-Fourrey C."/>
            <person name="Kuo A."/>
            <person name="Mondo S."/>
            <person name="Calhoun S."/>
            <person name="Riley R."/>
            <person name="Ohm R."/>
            <person name="LaButti K."/>
            <person name="Andreopoulos B."/>
            <person name="Pangilinan J."/>
            <person name="Nolan M."/>
            <person name="Tritt A."/>
            <person name="Clum A."/>
            <person name="Lipzen A."/>
            <person name="Daum C."/>
            <person name="Barry K."/>
            <person name="Grigoriev I.V."/>
            <person name="Vilgalys R."/>
        </authorList>
    </citation>
    <scope>NUCLEOTIDE SEQUENCE</scope>
    <source>
        <strain evidence="4">PMI_201</strain>
    </source>
</reference>
<dbReference type="AlphaFoldDB" id="A0AAD4KVM3"/>
<comment type="caution">
    <text evidence="4">The sequence shown here is derived from an EMBL/GenBank/DDBJ whole genome shotgun (WGS) entry which is preliminary data.</text>
</comment>
<feature type="chain" id="PRO_5042269740" evidence="2">
    <location>
        <begin position="17"/>
        <end position="238"/>
    </location>
</feature>
<protein>
    <submittedName>
        <fullName evidence="4">Ser-Thr-rich glycosyl-phosphatidyl-inositol-anchored membrane family-domain-containing protein</fullName>
    </submittedName>
</protein>
<dbReference type="RefSeq" id="XP_046074089.1">
    <property type="nucleotide sequence ID" value="XM_046209334.1"/>
</dbReference>
<dbReference type="PANTHER" id="PTHR40633:SF1">
    <property type="entry name" value="GPI ANCHORED SERINE-THREONINE RICH PROTEIN (AFU_ORTHOLOGUE AFUA_1G03630)"/>
    <property type="match status" value="1"/>
</dbReference>
<organism evidence="4 5">
    <name type="scientific">Talaromyces proteolyticus</name>
    <dbReference type="NCBI Taxonomy" id="1131652"/>
    <lineage>
        <taxon>Eukaryota</taxon>
        <taxon>Fungi</taxon>
        <taxon>Dikarya</taxon>
        <taxon>Ascomycota</taxon>
        <taxon>Pezizomycotina</taxon>
        <taxon>Eurotiomycetes</taxon>
        <taxon>Eurotiomycetidae</taxon>
        <taxon>Eurotiales</taxon>
        <taxon>Trichocomaceae</taxon>
        <taxon>Talaromyces</taxon>
        <taxon>Talaromyces sect. Bacilispori</taxon>
    </lineage>
</organism>
<keyword evidence="1 2" id="KW-0732">Signal</keyword>
<dbReference type="InterPro" id="IPR052982">
    <property type="entry name" value="SRP1/TIP1-like"/>
</dbReference>
<keyword evidence="5" id="KW-1185">Reference proteome</keyword>
<evidence type="ECO:0000259" key="3">
    <source>
        <dbReference type="Pfam" id="PF10342"/>
    </source>
</evidence>
<accession>A0AAD4KVM3</accession>
<feature type="domain" description="Yeast cell wall synthesis Kre9/Knh1-like N-terminal" evidence="3">
    <location>
        <begin position="40"/>
        <end position="129"/>
    </location>
</feature>
<dbReference type="PANTHER" id="PTHR40633">
    <property type="entry name" value="MATRIX PROTEIN, PUTATIVE (AFU_ORTHOLOGUE AFUA_8G05410)-RELATED"/>
    <property type="match status" value="1"/>
</dbReference>
<dbReference type="Pfam" id="PF10342">
    <property type="entry name" value="Kre9_KNH"/>
    <property type="match status" value="1"/>
</dbReference>
<dbReference type="GeneID" id="70239621"/>
<feature type="signal peptide" evidence="2">
    <location>
        <begin position="1"/>
        <end position="16"/>
    </location>
</feature>
<evidence type="ECO:0000256" key="1">
    <source>
        <dbReference type="ARBA" id="ARBA00022729"/>
    </source>
</evidence>
<gene>
    <name evidence="4" type="ORF">BGW36DRAFT_128385</name>
</gene>